<evidence type="ECO:0000256" key="3">
    <source>
        <dbReference type="ARBA" id="ARBA00022989"/>
    </source>
</evidence>
<feature type="domain" description="RDD" evidence="6">
    <location>
        <begin position="15"/>
        <end position="152"/>
    </location>
</feature>
<feature type="transmembrane region" description="Helical" evidence="5">
    <location>
        <begin position="21"/>
        <end position="40"/>
    </location>
</feature>
<dbReference type="AlphaFoldDB" id="A0A7C3ZZK8"/>
<reference evidence="7" key="1">
    <citation type="journal article" date="2020" name="mSystems">
        <title>Genome- and Community-Level Interaction Insights into Carbon Utilization and Element Cycling Functions of Hydrothermarchaeota in Hydrothermal Sediment.</title>
        <authorList>
            <person name="Zhou Z."/>
            <person name="Liu Y."/>
            <person name="Xu W."/>
            <person name="Pan J."/>
            <person name="Luo Z.H."/>
            <person name="Li M."/>
        </authorList>
    </citation>
    <scope>NUCLEOTIDE SEQUENCE [LARGE SCALE GENOMIC DNA]</scope>
    <source>
        <strain evidence="7">SpSt-374</strain>
    </source>
</reference>
<evidence type="ECO:0000259" key="6">
    <source>
        <dbReference type="Pfam" id="PF06271"/>
    </source>
</evidence>
<protein>
    <submittedName>
        <fullName evidence="7">RDD family protein</fullName>
    </submittedName>
</protein>
<gene>
    <name evidence="7" type="ORF">ENR15_23965</name>
</gene>
<sequence>MNVEEPVYIRFPKVQIWRRGVAFAIDYLVVSVVASVMGGAGGKVTLGQMVLFLILWLGMRAIAPLANRGQSLGRWALDMKVVDWQGRTPLLIDLLKREAIAGGGAVFALLGLSQIAPGQGVGMLFLLPLAADCSFASTDLFRRQAVHDRIAGTLVVATRRGFSLDLKVKKWYFLVQGWIEEISQKNSRP</sequence>
<dbReference type="EMBL" id="DSPX01000250">
    <property type="protein sequence ID" value="HGG03609.1"/>
    <property type="molecule type" value="Genomic_DNA"/>
</dbReference>
<evidence type="ECO:0000256" key="5">
    <source>
        <dbReference type="SAM" id="Phobius"/>
    </source>
</evidence>
<dbReference type="InterPro" id="IPR010432">
    <property type="entry name" value="RDD"/>
</dbReference>
<organism evidence="7">
    <name type="scientific">Planktothricoides sp. SpSt-374</name>
    <dbReference type="NCBI Taxonomy" id="2282167"/>
    <lineage>
        <taxon>Bacteria</taxon>
        <taxon>Bacillati</taxon>
        <taxon>Cyanobacteriota</taxon>
        <taxon>Cyanophyceae</taxon>
        <taxon>Oscillatoriophycideae</taxon>
        <taxon>Oscillatoriales</taxon>
        <taxon>Oscillatoriaceae</taxon>
        <taxon>Planktothricoides</taxon>
    </lineage>
</organism>
<feature type="transmembrane region" description="Helical" evidence="5">
    <location>
        <begin position="46"/>
        <end position="66"/>
    </location>
</feature>
<evidence type="ECO:0000313" key="7">
    <source>
        <dbReference type="EMBL" id="HGG03609.1"/>
    </source>
</evidence>
<evidence type="ECO:0000256" key="2">
    <source>
        <dbReference type="ARBA" id="ARBA00022692"/>
    </source>
</evidence>
<dbReference type="Pfam" id="PF06271">
    <property type="entry name" value="RDD"/>
    <property type="match status" value="1"/>
</dbReference>
<comment type="caution">
    <text evidence="7">The sequence shown here is derived from an EMBL/GenBank/DDBJ whole genome shotgun (WGS) entry which is preliminary data.</text>
</comment>
<proteinExistence type="predicted"/>
<evidence type="ECO:0000256" key="1">
    <source>
        <dbReference type="ARBA" id="ARBA00004141"/>
    </source>
</evidence>
<keyword evidence="4 5" id="KW-0472">Membrane</keyword>
<accession>A0A7C3ZZK8</accession>
<comment type="subcellular location">
    <subcellularLocation>
        <location evidence="1">Membrane</location>
        <topology evidence="1">Multi-pass membrane protein</topology>
    </subcellularLocation>
</comment>
<keyword evidence="2 5" id="KW-0812">Transmembrane</keyword>
<name>A0A7C3ZZK8_9CYAN</name>
<keyword evidence="3 5" id="KW-1133">Transmembrane helix</keyword>
<evidence type="ECO:0000256" key="4">
    <source>
        <dbReference type="ARBA" id="ARBA00023136"/>
    </source>
</evidence>
<dbReference type="GO" id="GO:0016020">
    <property type="term" value="C:membrane"/>
    <property type="evidence" value="ECO:0007669"/>
    <property type="project" value="UniProtKB-SubCell"/>
</dbReference>